<dbReference type="GO" id="GO:0000160">
    <property type="term" value="P:phosphorelay signal transduction system"/>
    <property type="evidence" value="ECO:0007669"/>
    <property type="project" value="InterPro"/>
</dbReference>
<proteinExistence type="predicted"/>
<dbReference type="Gene3D" id="1.10.40.70">
    <property type="match status" value="1"/>
</dbReference>
<dbReference type="OrthoDB" id="5394048at2"/>
<dbReference type="Pfam" id="PF00072">
    <property type="entry name" value="Response_reg"/>
    <property type="match status" value="1"/>
</dbReference>
<accession>A0A5D3WI77</accession>
<dbReference type="SMART" id="SM00448">
    <property type="entry name" value="REC"/>
    <property type="match status" value="1"/>
</dbReference>
<dbReference type="PROSITE" id="PS50110">
    <property type="entry name" value="RESPONSE_REGULATORY"/>
    <property type="match status" value="1"/>
</dbReference>
<dbReference type="EMBL" id="VNIB01000008">
    <property type="protein sequence ID" value="TYO98141.1"/>
    <property type="molecule type" value="Genomic_DNA"/>
</dbReference>
<organism evidence="4 5">
    <name type="scientific">Geothermobacter ehrlichii</name>
    <dbReference type="NCBI Taxonomy" id="213224"/>
    <lineage>
        <taxon>Bacteria</taxon>
        <taxon>Pseudomonadati</taxon>
        <taxon>Thermodesulfobacteriota</taxon>
        <taxon>Desulfuromonadia</taxon>
        <taxon>Desulfuromonadales</taxon>
        <taxon>Geothermobacteraceae</taxon>
        <taxon>Geothermobacter</taxon>
    </lineage>
</organism>
<dbReference type="AlphaFoldDB" id="A0A5D3WI77"/>
<evidence type="ECO:0000313" key="5">
    <source>
        <dbReference type="Proteomes" id="UP000324159"/>
    </source>
</evidence>
<reference evidence="4 5" key="1">
    <citation type="submission" date="2019-07" db="EMBL/GenBank/DDBJ databases">
        <title>Genomic Encyclopedia of Type Strains, Phase IV (KMG-IV): sequencing the most valuable type-strain genomes for metagenomic binning, comparative biology and taxonomic classification.</title>
        <authorList>
            <person name="Goeker M."/>
        </authorList>
    </citation>
    <scope>NUCLEOTIDE SEQUENCE [LARGE SCALE GENOMIC DNA]</scope>
    <source>
        <strain evidence="4 5">SS015</strain>
    </source>
</reference>
<dbReference type="SUPFAM" id="SSF160246">
    <property type="entry name" value="EspE N-terminal domain-like"/>
    <property type="match status" value="1"/>
</dbReference>
<sequence length="283" mass="31951">MSERKRFGEILVEAGVLTERTLQQALEKQRQSGKHLGEILEESGVITERDVAVVLARQFGLKTVRDIAAHSFSADLLQLVDGDTCLKKLIFPLKLDRRRLFLAMVNPLDMETIDELAFRTGLSIVPCVTTREEIVAAVNRHYLGKDPRMDQNWWTILVVDDQEMVRATIRAALEREGYQVLEATNGAEGLKEALNQLPHLIIADTVMPRLTGDEMFRSLQANARTRKIPVIGLSSRSAPEEEARVLDLGYFDFIAKPINAIRLQARVRRALRTIYGDTPPPRL</sequence>
<comment type="caution">
    <text evidence="4">The sequence shown here is derived from an EMBL/GenBank/DDBJ whole genome shotgun (WGS) entry which is preliminary data.</text>
</comment>
<dbReference type="RefSeq" id="WP_148896213.1">
    <property type="nucleotide sequence ID" value="NZ_VNIB01000008.1"/>
</dbReference>
<dbReference type="InterPro" id="IPR011006">
    <property type="entry name" value="CheY-like_superfamily"/>
</dbReference>
<protein>
    <submittedName>
        <fullName evidence="4">Type II secretion system (T2SS) protein E</fullName>
    </submittedName>
</protein>
<dbReference type="PANTHER" id="PTHR44591:SF25">
    <property type="entry name" value="CHEMOTAXIS TWO-COMPONENT RESPONSE REGULATOR"/>
    <property type="match status" value="1"/>
</dbReference>
<feature type="domain" description="Response regulatory" evidence="3">
    <location>
        <begin position="155"/>
        <end position="271"/>
    </location>
</feature>
<dbReference type="Gene3D" id="3.30.300.160">
    <property type="entry name" value="Type II secretion system, protein E, N-terminal domain"/>
    <property type="match status" value="1"/>
</dbReference>
<evidence type="ECO:0000256" key="2">
    <source>
        <dbReference type="PROSITE-ProRule" id="PRU00169"/>
    </source>
</evidence>
<dbReference type="Pfam" id="PF05157">
    <property type="entry name" value="MshEN"/>
    <property type="match status" value="1"/>
</dbReference>
<dbReference type="InterPro" id="IPR037257">
    <property type="entry name" value="T2SS_E_N_sf"/>
</dbReference>
<evidence type="ECO:0000313" key="4">
    <source>
        <dbReference type="EMBL" id="TYO98141.1"/>
    </source>
</evidence>
<keyword evidence="5" id="KW-1185">Reference proteome</keyword>
<gene>
    <name evidence="4" type="ORF">EDC39_10878</name>
</gene>
<keyword evidence="1 2" id="KW-0597">Phosphoprotein</keyword>
<dbReference type="Gene3D" id="3.40.50.2300">
    <property type="match status" value="1"/>
</dbReference>
<dbReference type="InterPro" id="IPR050595">
    <property type="entry name" value="Bact_response_regulator"/>
</dbReference>
<dbReference type="InterPro" id="IPR007831">
    <property type="entry name" value="T2SS_GspE_N"/>
</dbReference>
<dbReference type="Proteomes" id="UP000324159">
    <property type="component" value="Unassembled WGS sequence"/>
</dbReference>
<evidence type="ECO:0000256" key="1">
    <source>
        <dbReference type="ARBA" id="ARBA00022553"/>
    </source>
</evidence>
<feature type="modified residue" description="4-aspartylphosphate" evidence="2">
    <location>
        <position position="204"/>
    </location>
</feature>
<name>A0A5D3WI77_9BACT</name>
<evidence type="ECO:0000259" key="3">
    <source>
        <dbReference type="PROSITE" id="PS50110"/>
    </source>
</evidence>
<dbReference type="PANTHER" id="PTHR44591">
    <property type="entry name" value="STRESS RESPONSE REGULATOR PROTEIN 1"/>
    <property type="match status" value="1"/>
</dbReference>
<dbReference type="InterPro" id="IPR001789">
    <property type="entry name" value="Sig_transdc_resp-reg_receiver"/>
</dbReference>
<dbReference type="SUPFAM" id="SSF52172">
    <property type="entry name" value="CheY-like"/>
    <property type="match status" value="1"/>
</dbReference>